<name>A0ABP8HCJ5_9BURK</name>
<feature type="domain" description="BPL/LPL catalytic" evidence="8">
    <location>
        <begin position="74"/>
        <end position="179"/>
    </location>
</feature>
<dbReference type="EMBL" id="BAABFO010000016">
    <property type="protein sequence ID" value="GAA4337250.1"/>
    <property type="molecule type" value="Genomic_DNA"/>
</dbReference>
<keyword evidence="10" id="KW-1185">Reference proteome</keyword>
<dbReference type="SUPFAM" id="SSF55681">
    <property type="entry name" value="Class II aaRS and biotin synthetases"/>
    <property type="match status" value="1"/>
</dbReference>
<accession>A0ABP8HCJ5</accession>
<evidence type="ECO:0000256" key="5">
    <source>
        <dbReference type="ARBA" id="ARBA00024227"/>
    </source>
</evidence>
<dbReference type="PANTHER" id="PTHR12835">
    <property type="entry name" value="BIOTIN PROTEIN LIGASE"/>
    <property type="match status" value="1"/>
</dbReference>
<evidence type="ECO:0000259" key="7">
    <source>
        <dbReference type="Pfam" id="PF02237"/>
    </source>
</evidence>
<dbReference type="SUPFAM" id="SSF50037">
    <property type="entry name" value="C-terminal domain of transcriptional repressors"/>
    <property type="match status" value="1"/>
</dbReference>
<proteinExistence type="predicted"/>
<gene>
    <name evidence="9" type="ORF">GCM10023144_32700</name>
</gene>
<dbReference type="InterPro" id="IPR045864">
    <property type="entry name" value="aa-tRNA-synth_II/BPL/LPL"/>
</dbReference>
<dbReference type="Pfam" id="PF02237">
    <property type="entry name" value="BPL_C"/>
    <property type="match status" value="1"/>
</dbReference>
<dbReference type="InterPro" id="IPR008988">
    <property type="entry name" value="Transcriptional_repressor_C"/>
</dbReference>
<dbReference type="Pfam" id="PF03099">
    <property type="entry name" value="BPL_LplA_LipB"/>
    <property type="match status" value="1"/>
</dbReference>
<evidence type="ECO:0000313" key="10">
    <source>
        <dbReference type="Proteomes" id="UP001501671"/>
    </source>
</evidence>
<organism evidence="9 10">
    <name type="scientific">Pigmentiphaga soli</name>
    <dbReference type="NCBI Taxonomy" id="1007095"/>
    <lineage>
        <taxon>Bacteria</taxon>
        <taxon>Pseudomonadati</taxon>
        <taxon>Pseudomonadota</taxon>
        <taxon>Betaproteobacteria</taxon>
        <taxon>Burkholderiales</taxon>
        <taxon>Alcaligenaceae</taxon>
        <taxon>Pigmentiphaga</taxon>
    </lineage>
</organism>
<comment type="catalytic activity">
    <reaction evidence="6">
        <text>biotin + L-lysyl-[protein] + ATP = N(6)-biotinyl-L-lysyl-[protein] + AMP + diphosphate + H(+)</text>
        <dbReference type="Rhea" id="RHEA:11756"/>
        <dbReference type="Rhea" id="RHEA-COMP:9752"/>
        <dbReference type="Rhea" id="RHEA-COMP:10505"/>
        <dbReference type="ChEBI" id="CHEBI:15378"/>
        <dbReference type="ChEBI" id="CHEBI:29969"/>
        <dbReference type="ChEBI" id="CHEBI:30616"/>
        <dbReference type="ChEBI" id="CHEBI:33019"/>
        <dbReference type="ChEBI" id="CHEBI:57586"/>
        <dbReference type="ChEBI" id="CHEBI:83144"/>
        <dbReference type="ChEBI" id="CHEBI:456215"/>
        <dbReference type="EC" id="6.3.4.15"/>
    </reaction>
</comment>
<evidence type="ECO:0000256" key="6">
    <source>
        <dbReference type="ARBA" id="ARBA00047846"/>
    </source>
</evidence>
<dbReference type="InterPro" id="IPR004408">
    <property type="entry name" value="Biotin_CoA_COase_ligase"/>
</dbReference>
<evidence type="ECO:0000256" key="3">
    <source>
        <dbReference type="ARBA" id="ARBA00022840"/>
    </source>
</evidence>
<keyword evidence="1 9" id="KW-0436">Ligase</keyword>
<evidence type="ECO:0000259" key="8">
    <source>
        <dbReference type="Pfam" id="PF03099"/>
    </source>
</evidence>
<comment type="caution">
    <text evidence="9">The sequence shown here is derived from an EMBL/GenBank/DDBJ whole genome shotgun (WGS) entry which is preliminary data.</text>
</comment>
<dbReference type="PANTHER" id="PTHR12835:SF5">
    <property type="entry name" value="BIOTIN--PROTEIN LIGASE"/>
    <property type="match status" value="1"/>
</dbReference>
<sequence length="296" mass="29829">MAASLSFVPGCIMSDTSTLTALPDPQDFAVLLARGLPGFGTVSWLDVTGSTNADVQQVLRGGAGDARAPILHGSHAQQAGRGRAGRSWQARAGDALLFSCGFRLGLPPAALPPLAVAAGVAACEALNALLPAGAQRLRLKWPNDIQRGDAKLAGILTETVSAPAGEGRGSGVVLGIGINLRGARELSAALGRDVADWAATGGGADPVALVAAVAEAWRQAADTFEVQGLAPFLPRFAAVDALAGRTVAVTDDGRPLLAGTASGIDAAGRLQLRNGQGLHTVTVGDVSVRSVEGGEQ</sequence>
<keyword evidence="4" id="KW-0092">Biotin</keyword>
<keyword evidence="2" id="KW-0547">Nucleotide-binding</keyword>
<reference evidence="10" key="1">
    <citation type="journal article" date="2019" name="Int. J. Syst. Evol. Microbiol.">
        <title>The Global Catalogue of Microorganisms (GCM) 10K type strain sequencing project: providing services to taxonomists for standard genome sequencing and annotation.</title>
        <authorList>
            <consortium name="The Broad Institute Genomics Platform"/>
            <consortium name="The Broad Institute Genome Sequencing Center for Infectious Disease"/>
            <person name="Wu L."/>
            <person name="Ma J."/>
        </authorList>
    </citation>
    <scope>NUCLEOTIDE SEQUENCE [LARGE SCALE GENOMIC DNA]</scope>
    <source>
        <strain evidence="10">JCM 17666</strain>
    </source>
</reference>
<dbReference type="NCBIfam" id="TIGR00121">
    <property type="entry name" value="birA_ligase"/>
    <property type="match status" value="1"/>
</dbReference>
<dbReference type="Gene3D" id="3.30.930.10">
    <property type="entry name" value="Bira Bifunctional Protein, Domain 2"/>
    <property type="match status" value="1"/>
</dbReference>
<protein>
    <recommendedName>
        <fullName evidence="5">biotin--[biotin carboxyl-carrier protein] ligase</fullName>
        <ecNumber evidence="5">6.3.4.15</ecNumber>
    </recommendedName>
</protein>
<dbReference type="Proteomes" id="UP001501671">
    <property type="component" value="Unassembled WGS sequence"/>
</dbReference>
<dbReference type="Gene3D" id="2.30.30.100">
    <property type="match status" value="1"/>
</dbReference>
<dbReference type="RefSeq" id="WP_345250936.1">
    <property type="nucleotide sequence ID" value="NZ_BAABFO010000016.1"/>
</dbReference>
<evidence type="ECO:0000313" key="9">
    <source>
        <dbReference type="EMBL" id="GAA4337250.1"/>
    </source>
</evidence>
<evidence type="ECO:0000256" key="2">
    <source>
        <dbReference type="ARBA" id="ARBA00022741"/>
    </source>
</evidence>
<feature type="domain" description="Biotin protein ligase C-terminal" evidence="7">
    <location>
        <begin position="244"/>
        <end position="289"/>
    </location>
</feature>
<dbReference type="InterPro" id="IPR004143">
    <property type="entry name" value="BPL_LPL_catalytic"/>
</dbReference>
<evidence type="ECO:0000256" key="1">
    <source>
        <dbReference type="ARBA" id="ARBA00022598"/>
    </source>
</evidence>
<keyword evidence="3" id="KW-0067">ATP-binding</keyword>
<dbReference type="InterPro" id="IPR003142">
    <property type="entry name" value="BPL_C"/>
</dbReference>
<evidence type="ECO:0000256" key="4">
    <source>
        <dbReference type="ARBA" id="ARBA00023267"/>
    </source>
</evidence>
<dbReference type="GO" id="GO:0016874">
    <property type="term" value="F:ligase activity"/>
    <property type="evidence" value="ECO:0007669"/>
    <property type="project" value="UniProtKB-KW"/>
</dbReference>
<dbReference type="EC" id="6.3.4.15" evidence="5"/>